<dbReference type="Proteomes" id="UP001524547">
    <property type="component" value="Unassembled WGS sequence"/>
</dbReference>
<keyword evidence="3" id="KW-1185">Reference proteome</keyword>
<evidence type="ECO:0000313" key="2">
    <source>
        <dbReference type="EMBL" id="MCQ8242537.1"/>
    </source>
</evidence>
<reference evidence="2 3" key="1">
    <citation type="submission" date="2022-06" db="EMBL/GenBank/DDBJ databases">
        <title>Rhizosaccharibacter gen. nov. sp. nov. KSS12, endophytic bacteria isolated from sugarcane.</title>
        <authorList>
            <person name="Pitiwittayakul N."/>
        </authorList>
    </citation>
    <scope>NUCLEOTIDE SEQUENCE [LARGE SCALE GENOMIC DNA]</scope>
    <source>
        <strain evidence="2 3">KSS12</strain>
    </source>
</reference>
<evidence type="ECO:0000313" key="3">
    <source>
        <dbReference type="Proteomes" id="UP001524547"/>
    </source>
</evidence>
<dbReference type="RefSeq" id="WP_422921301.1">
    <property type="nucleotide sequence ID" value="NZ_JAMZEJ010000014.1"/>
</dbReference>
<gene>
    <name evidence="2" type="ORF">NFI88_17075</name>
</gene>
<feature type="region of interest" description="Disordered" evidence="1">
    <location>
        <begin position="1"/>
        <end position="38"/>
    </location>
</feature>
<organism evidence="2 3">
    <name type="scientific">Rhizosaccharibacter radicis</name>
    <dbReference type="NCBI Taxonomy" id="2782605"/>
    <lineage>
        <taxon>Bacteria</taxon>
        <taxon>Pseudomonadati</taxon>
        <taxon>Pseudomonadota</taxon>
        <taxon>Alphaproteobacteria</taxon>
        <taxon>Acetobacterales</taxon>
        <taxon>Acetobacteraceae</taxon>
        <taxon>Rhizosaccharibacter</taxon>
    </lineage>
</organism>
<comment type="caution">
    <text evidence="2">The sequence shown here is derived from an EMBL/GenBank/DDBJ whole genome shotgun (WGS) entry which is preliminary data.</text>
</comment>
<evidence type="ECO:0008006" key="4">
    <source>
        <dbReference type="Google" id="ProtNLM"/>
    </source>
</evidence>
<feature type="compositionally biased region" description="Polar residues" evidence="1">
    <location>
        <begin position="10"/>
        <end position="27"/>
    </location>
</feature>
<sequence length="158" mass="15708">MKDRAILASTPPTITGASGATVQSGSSKALLPDVDVSNPDDGTVSVSLSIDPEEGQLSIGDVPSSVDPTLNNGTFLTMSGSAGEVTTALRAVTVTGADVSASRTGSYSLMAINSTRLAAVHESITAEPAEGDPGYVQTGPHSYAVSNDASARAVISGG</sequence>
<dbReference type="EMBL" id="JAMZEJ010000014">
    <property type="protein sequence ID" value="MCQ8242537.1"/>
    <property type="molecule type" value="Genomic_DNA"/>
</dbReference>
<protein>
    <recommendedName>
        <fullName evidence="4">MBG domain-containing protein</fullName>
    </recommendedName>
</protein>
<evidence type="ECO:0000256" key="1">
    <source>
        <dbReference type="SAM" id="MobiDB-lite"/>
    </source>
</evidence>
<proteinExistence type="predicted"/>
<accession>A0ABT1W1Q2</accession>
<name>A0ABT1W1Q2_9PROT</name>
<feature type="non-terminal residue" evidence="2">
    <location>
        <position position="158"/>
    </location>
</feature>